<evidence type="ECO:0000313" key="1">
    <source>
        <dbReference type="EMBL" id="SEE05374.1"/>
    </source>
</evidence>
<name>A0A1H5FQG1_PSEAG</name>
<organism evidence="1 2">
    <name type="scientific">Pseudomonas anguilliseptica</name>
    <dbReference type="NCBI Taxonomy" id="53406"/>
    <lineage>
        <taxon>Bacteria</taxon>
        <taxon>Pseudomonadati</taxon>
        <taxon>Pseudomonadota</taxon>
        <taxon>Gammaproteobacteria</taxon>
        <taxon>Pseudomonadales</taxon>
        <taxon>Pseudomonadaceae</taxon>
        <taxon>Pseudomonas</taxon>
    </lineage>
</organism>
<dbReference type="InterPro" id="IPR054635">
    <property type="entry name" value="PA1571-like"/>
</dbReference>
<gene>
    <name evidence="1" type="ORF">SAMN05421553_3930</name>
</gene>
<keyword evidence="2" id="KW-1185">Reference proteome</keyword>
<accession>A0A1H5FQG1</accession>
<evidence type="ECO:0000313" key="2">
    <source>
        <dbReference type="Proteomes" id="UP000242849"/>
    </source>
</evidence>
<reference evidence="2" key="1">
    <citation type="submission" date="2016-10" db="EMBL/GenBank/DDBJ databases">
        <authorList>
            <person name="Varghese N."/>
            <person name="Submissions S."/>
        </authorList>
    </citation>
    <scope>NUCLEOTIDE SEQUENCE [LARGE SCALE GENOMIC DNA]</scope>
    <source>
        <strain evidence="2">DSM 12111</strain>
    </source>
</reference>
<dbReference type="NCBIfam" id="NF045613">
    <property type="entry name" value="PA1571_fam"/>
    <property type="match status" value="1"/>
</dbReference>
<dbReference type="STRING" id="53406.SAMN05421553_3930"/>
<sequence length="53" mass="5811">MHSQQQNSQKAPTMPIGGFVIDAQGREIPITEEMIQQACNALEKAQQQASQAK</sequence>
<proteinExistence type="predicted"/>
<dbReference type="Proteomes" id="UP000242849">
    <property type="component" value="Unassembled WGS sequence"/>
</dbReference>
<dbReference type="EMBL" id="FNSC01000001">
    <property type="protein sequence ID" value="SEE05374.1"/>
    <property type="molecule type" value="Genomic_DNA"/>
</dbReference>
<evidence type="ECO:0008006" key="3">
    <source>
        <dbReference type="Google" id="ProtNLM"/>
    </source>
</evidence>
<dbReference type="AlphaFoldDB" id="A0A1H5FQG1"/>
<protein>
    <recommendedName>
        <fullName evidence="3">Multifunctional fatty acid oxidation complex subunit alpha</fullName>
    </recommendedName>
</protein>